<evidence type="ECO:0000256" key="1">
    <source>
        <dbReference type="SAM" id="SignalP"/>
    </source>
</evidence>
<feature type="chain" id="PRO_5034914746" evidence="1">
    <location>
        <begin position="22"/>
        <end position="112"/>
    </location>
</feature>
<organism evidence="2 3">
    <name type="scientific">Sus scrofa</name>
    <name type="common">Pig</name>
    <dbReference type="NCBI Taxonomy" id="9823"/>
    <lineage>
        <taxon>Eukaryota</taxon>
        <taxon>Metazoa</taxon>
        <taxon>Chordata</taxon>
        <taxon>Craniata</taxon>
        <taxon>Vertebrata</taxon>
        <taxon>Euteleostomi</taxon>
        <taxon>Mammalia</taxon>
        <taxon>Eutheria</taxon>
        <taxon>Laurasiatheria</taxon>
        <taxon>Artiodactyla</taxon>
        <taxon>Suina</taxon>
        <taxon>Suidae</taxon>
        <taxon>Sus</taxon>
    </lineage>
</organism>
<evidence type="ECO:0000313" key="2">
    <source>
        <dbReference type="Ensembl" id="ENSSSCP00065038332.1"/>
    </source>
</evidence>
<proteinExistence type="predicted"/>
<feature type="signal peptide" evidence="1">
    <location>
        <begin position="1"/>
        <end position="21"/>
    </location>
</feature>
<dbReference type="Proteomes" id="UP000694725">
    <property type="component" value="Unplaced"/>
</dbReference>
<dbReference type="AlphaFoldDB" id="A0A8D2CDZ2"/>
<evidence type="ECO:0000313" key="3">
    <source>
        <dbReference type="Proteomes" id="UP000694725"/>
    </source>
</evidence>
<dbReference type="InterPro" id="IPR013783">
    <property type="entry name" value="Ig-like_fold"/>
</dbReference>
<sequence>MGSQPHLLCFLLLWISASTSAETTVTQSPAFVSATPGDKVNITRKASQDIDDDIMCYQQKPGEAPKLLIKYASIHITGVPTRFSGSGFFCLHRQMIGLGRCGIYTQWNTTQS</sequence>
<protein>
    <submittedName>
        <fullName evidence="2">Uncharacterized protein</fullName>
    </submittedName>
</protein>
<dbReference type="Gene3D" id="2.60.40.10">
    <property type="entry name" value="Immunoglobulins"/>
    <property type="match status" value="1"/>
</dbReference>
<name>A0A8D2CDZ2_PIG</name>
<dbReference type="PANTHER" id="PTHR23267">
    <property type="entry name" value="IMMUNOGLOBULIN LIGHT CHAIN"/>
    <property type="match status" value="1"/>
</dbReference>
<dbReference type="InterPro" id="IPR050150">
    <property type="entry name" value="IgV_Light_Chain"/>
</dbReference>
<accession>A0A8D2CDZ2</accession>
<dbReference type="SUPFAM" id="SSF48726">
    <property type="entry name" value="Immunoglobulin"/>
    <property type="match status" value="1"/>
</dbReference>
<reference evidence="2" key="1">
    <citation type="submission" date="2025-08" db="UniProtKB">
        <authorList>
            <consortium name="Ensembl"/>
        </authorList>
    </citation>
    <scope>IDENTIFICATION</scope>
</reference>
<dbReference type="Ensembl" id="ENSSSCT00065087620.1">
    <property type="protein sequence ID" value="ENSSSCP00065038332.1"/>
    <property type="gene ID" value="ENSSSCG00065063846.1"/>
</dbReference>
<dbReference type="InterPro" id="IPR036179">
    <property type="entry name" value="Ig-like_dom_sf"/>
</dbReference>
<keyword evidence="1" id="KW-0732">Signal</keyword>